<organism evidence="1 2">
    <name type="scientific">Flaviramulus basaltis</name>
    <dbReference type="NCBI Taxonomy" id="369401"/>
    <lineage>
        <taxon>Bacteria</taxon>
        <taxon>Pseudomonadati</taxon>
        <taxon>Bacteroidota</taxon>
        <taxon>Flavobacteriia</taxon>
        <taxon>Flavobacteriales</taxon>
        <taxon>Flavobacteriaceae</taxon>
        <taxon>Flaviramulus</taxon>
    </lineage>
</organism>
<protein>
    <submittedName>
        <fullName evidence="1">Late embryogenesis abundant protein</fullName>
    </submittedName>
</protein>
<dbReference type="AlphaFoldDB" id="A0A1K2IIS7"/>
<accession>A0A1K2IIS7</accession>
<dbReference type="Proteomes" id="UP000182544">
    <property type="component" value="Unassembled WGS sequence"/>
</dbReference>
<keyword evidence="2" id="KW-1185">Reference proteome</keyword>
<dbReference type="Gene3D" id="2.60.40.1820">
    <property type="match status" value="1"/>
</dbReference>
<dbReference type="EMBL" id="FPKV01000002">
    <property type="protein sequence ID" value="SFZ92178.1"/>
    <property type="molecule type" value="Genomic_DNA"/>
</dbReference>
<evidence type="ECO:0000313" key="2">
    <source>
        <dbReference type="Proteomes" id="UP000182544"/>
    </source>
</evidence>
<gene>
    <name evidence="1" type="ORF">SAMN05428642_102574</name>
</gene>
<sequence length="151" mass="16868">MKRLIILSTICMLLFGCSVNEKPQFIGLENIKVLESTPKYVTITADALFINPNDIGGSLKTDEIKVFVNDNEMATVSAENFKIPAKNKFSMPLKTKVPTDSLFSNKNLSGLLGSLFSKKVKAQYKGIIEYSTFGFSYSYNIDKTEDVKINF</sequence>
<dbReference type="STRING" id="369401.SAMN05428642_102574"/>
<dbReference type="PROSITE" id="PS51257">
    <property type="entry name" value="PROKAR_LIPOPROTEIN"/>
    <property type="match status" value="1"/>
</dbReference>
<dbReference type="SUPFAM" id="SSF117070">
    <property type="entry name" value="LEA14-like"/>
    <property type="match status" value="1"/>
</dbReference>
<reference evidence="1 2" key="1">
    <citation type="submission" date="2016-10" db="EMBL/GenBank/DDBJ databases">
        <authorList>
            <person name="de Groot N.N."/>
        </authorList>
    </citation>
    <scope>NUCLEOTIDE SEQUENCE [LARGE SCALE GENOMIC DNA]</scope>
    <source>
        <strain evidence="1 2">DSM 18180</strain>
    </source>
</reference>
<evidence type="ECO:0000313" key="1">
    <source>
        <dbReference type="EMBL" id="SFZ92178.1"/>
    </source>
</evidence>
<name>A0A1K2IIS7_9FLAO</name>
<proteinExistence type="predicted"/>
<dbReference type="OrthoDB" id="1144002at2"/>
<dbReference type="RefSeq" id="WP_072401531.1">
    <property type="nucleotide sequence ID" value="NZ_FPKV01000002.1"/>
</dbReference>